<evidence type="ECO:0000256" key="1">
    <source>
        <dbReference type="ARBA" id="ARBA00000085"/>
    </source>
</evidence>
<dbReference type="CDD" id="cd00130">
    <property type="entry name" value="PAS"/>
    <property type="match status" value="5"/>
</dbReference>
<dbReference type="Proteomes" id="UP001595945">
    <property type="component" value="Unassembled WGS sequence"/>
</dbReference>
<dbReference type="InterPro" id="IPR003018">
    <property type="entry name" value="GAF"/>
</dbReference>
<dbReference type="Pfam" id="PF00512">
    <property type="entry name" value="HisKA"/>
    <property type="match status" value="1"/>
</dbReference>
<dbReference type="InterPro" id="IPR036097">
    <property type="entry name" value="HisK_dim/P_sf"/>
</dbReference>
<dbReference type="Gene3D" id="1.10.287.130">
    <property type="match status" value="1"/>
</dbReference>
<feature type="domain" description="PAS" evidence="9">
    <location>
        <begin position="151"/>
        <end position="193"/>
    </location>
</feature>
<dbReference type="SMART" id="SM00086">
    <property type="entry name" value="PAC"/>
    <property type="match status" value="3"/>
</dbReference>
<dbReference type="Gene3D" id="3.30.450.40">
    <property type="match status" value="1"/>
</dbReference>
<feature type="domain" description="PAC" evidence="10">
    <location>
        <begin position="233"/>
        <end position="284"/>
    </location>
</feature>
<dbReference type="InterPro" id="IPR000014">
    <property type="entry name" value="PAS"/>
</dbReference>
<dbReference type="EMBL" id="JBHSHT010000001">
    <property type="protein sequence ID" value="MFC4824730.1"/>
    <property type="molecule type" value="Genomic_DNA"/>
</dbReference>
<dbReference type="CDD" id="cd00075">
    <property type="entry name" value="HATPase"/>
    <property type="match status" value="1"/>
</dbReference>
<feature type="domain" description="PAS" evidence="9">
    <location>
        <begin position="527"/>
        <end position="596"/>
    </location>
</feature>
<accession>A0ABD5Q247</accession>
<dbReference type="SMART" id="SM00387">
    <property type="entry name" value="HATPase_c"/>
    <property type="match status" value="1"/>
</dbReference>
<dbReference type="InterPro" id="IPR013767">
    <property type="entry name" value="PAS_fold"/>
</dbReference>
<evidence type="ECO:0000256" key="3">
    <source>
        <dbReference type="ARBA" id="ARBA00022553"/>
    </source>
</evidence>
<dbReference type="SUPFAM" id="SSF55781">
    <property type="entry name" value="GAF domain-like"/>
    <property type="match status" value="1"/>
</dbReference>
<dbReference type="Pfam" id="PF13426">
    <property type="entry name" value="PAS_9"/>
    <property type="match status" value="1"/>
</dbReference>
<dbReference type="PRINTS" id="PR00344">
    <property type="entry name" value="BCTRLSENSOR"/>
</dbReference>
<evidence type="ECO:0000259" key="10">
    <source>
        <dbReference type="PROSITE" id="PS50113"/>
    </source>
</evidence>
<dbReference type="Gene3D" id="3.30.565.10">
    <property type="entry name" value="Histidine kinase-like ATPase, C-terminal domain"/>
    <property type="match status" value="1"/>
</dbReference>
<dbReference type="InterPro" id="IPR004358">
    <property type="entry name" value="Sig_transdc_His_kin-like_C"/>
</dbReference>
<feature type="domain" description="PAC" evidence="10">
    <location>
        <begin position="476"/>
        <end position="530"/>
    </location>
</feature>
<evidence type="ECO:0000313" key="12">
    <source>
        <dbReference type="Proteomes" id="UP001595945"/>
    </source>
</evidence>
<dbReference type="PROSITE" id="PS50112">
    <property type="entry name" value="PAS"/>
    <property type="match status" value="5"/>
</dbReference>
<evidence type="ECO:0000256" key="7">
    <source>
        <dbReference type="SAM" id="MobiDB-lite"/>
    </source>
</evidence>
<gene>
    <name evidence="11" type="ORF">ACFO9K_10695</name>
</gene>
<feature type="domain" description="PAS" evidence="9">
    <location>
        <begin position="29"/>
        <end position="92"/>
    </location>
</feature>
<dbReference type="PROSITE" id="PS50109">
    <property type="entry name" value="HIS_KIN"/>
    <property type="match status" value="1"/>
</dbReference>
<comment type="caution">
    <text evidence="11">The sequence shown here is derived from an EMBL/GenBank/DDBJ whole genome shotgun (WGS) entry which is preliminary data.</text>
</comment>
<feature type="region of interest" description="Disordered" evidence="7">
    <location>
        <begin position="1"/>
        <end position="25"/>
    </location>
</feature>
<feature type="compositionally biased region" description="Acidic residues" evidence="7">
    <location>
        <begin position="1"/>
        <end position="11"/>
    </location>
</feature>
<keyword evidence="12" id="KW-1185">Reference proteome</keyword>
<evidence type="ECO:0000313" key="11">
    <source>
        <dbReference type="EMBL" id="MFC4824730.1"/>
    </source>
</evidence>
<dbReference type="CDD" id="cd00082">
    <property type="entry name" value="HisKA"/>
    <property type="match status" value="1"/>
</dbReference>
<dbReference type="PROSITE" id="PS50113">
    <property type="entry name" value="PAC"/>
    <property type="match status" value="3"/>
</dbReference>
<evidence type="ECO:0000256" key="5">
    <source>
        <dbReference type="ARBA" id="ARBA00022777"/>
    </source>
</evidence>
<dbReference type="SMART" id="SM00065">
    <property type="entry name" value="GAF"/>
    <property type="match status" value="1"/>
</dbReference>
<dbReference type="PANTHER" id="PTHR43304">
    <property type="entry name" value="PHYTOCHROME-LIKE PROTEIN CPH1"/>
    <property type="match status" value="1"/>
</dbReference>
<comment type="catalytic activity">
    <reaction evidence="1">
        <text>ATP + protein L-histidine = ADP + protein N-phospho-L-histidine.</text>
        <dbReference type="EC" id="2.7.13.3"/>
    </reaction>
</comment>
<dbReference type="InterPro" id="IPR052162">
    <property type="entry name" value="Sensor_kinase/Photoreceptor"/>
</dbReference>
<feature type="domain" description="Histidine kinase" evidence="8">
    <location>
        <begin position="824"/>
        <end position="1016"/>
    </location>
</feature>
<dbReference type="SMART" id="SM00091">
    <property type="entry name" value="PAS"/>
    <property type="match status" value="5"/>
</dbReference>
<sequence>MEAEESPEEDGERPSEAPPEFGDGFFDGMVAAATDAVLTADADGTIVYANPAVENLLGYAPTEMRGEQFVEFVPERLRERYAGWFERHVGGESGTPFDDENYEVTLLTADGTETRLSVSGFAHESDGRSLFTGFVREAPDADASSERLREEEALVAEIFDTSPTALAVRDADGELLRANERAAELVGVGDDSLPYDVEDADGDDWKVYDTEGNRLSKDEYPVSRAFETGDPVCNEEVIVEQPSGKRVHLSVSSAPVRDDGEIERVVTAAEDITELKKSQYELEQRRDELETELSEVFTRIADAFFALDTDWNFTYVNDEAEQLLLQSEAELVGKNVWDVFSEAVDTTFQYEYERAMETQEPVSFVEYYPPLSTWFEVRAYPSETGLSVYFRDVTERKERERELERYETIVETVNDGIYVVGPDGTFSMVNSAFEEITGYDFEELREVSPSIFYDDEIERAVDQRHRELVAGERSAATVEHDLETADGDTVHVEVTFVVRPADDGSEGDYERIGVLRDVTDRTERERELERYETIVETVGDGVYALDSDERFVMVNDAFCEMTGYDREEILGEHATVLHSERINEEAAEMTDAVTDEMGSATLELELQTKDGGTVPVETRFGPYRYDDEAFARTGVVRDITERVRFEQTLTALHESSRELLGLETADEVCEAVLQTTTDVLGIRGAGIYLYDDETPELVPCAVSDHVADMFGDLPTFGPGDDAITWRAFDGGETITFDDVAETDLTYRDDTPLRSGIWIPLGDHGVLAVVSEEVGAFDADDRELADLLAATTEAALDRVERERERREHERELEAQNERLDAFASMLAHELRNPLEIAQIYLDTGVENALGEDDDASAFREVERALDRIEEMIDTLLVVTRRGGSVDTTEPLNLGDAAREWWADLDPDGTLSVETDREIRADPSRLRQLLENLFRNAAEHGGPDATVRVGSLPDGFYVEDDGPGIPEDERESVFEPGYSTSNVGVGFGLAVVEQLVDAHDWDCEITEGESGGARFEFTGVETPDE</sequence>
<feature type="domain" description="PAC" evidence="10">
    <location>
        <begin position="600"/>
        <end position="651"/>
    </location>
</feature>
<protein>
    <recommendedName>
        <fullName evidence="2">histidine kinase</fullName>
        <ecNumber evidence="2">2.7.13.3</ecNumber>
    </recommendedName>
</protein>
<dbReference type="InterPro" id="IPR013656">
    <property type="entry name" value="PAS_4"/>
</dbReference>
<dbReference type="Pfam" id="PF02518">
    <property type="entry name" value="HATPase_c"/>
    <property type="match status" value="1"/>
</dbReference>
<dbReference type="Pfam" id="PF00989">
    <property type="entry name" value="PAS"/>
    <property type="match status" value="1"/>
</dbReference>
<evidence type="ECO:0000259" key="8">
    <source>
        <dbReference type="PROSITE" id="PS50109"/>
    </source>
</evidence>
<dbReference type="Gene3D" id="3.30.450.20">
    <property type="entry name" value="PAS domain"/>
    <property type="match status" value="5"/>
</dbReference>
<keyword evidence="5" id="KW-0418">Kinase</keyword>
<keyword evidence="4" id="KW-0808">Transferase</keyword>
<dbReference type="InterPro" id="IPR005467">
    <property type="entry name" value="His_kinase_dom"/>
</dbReference>
<dbReference type="InterPro" id="IPR003594">
    <property type="entry name" value="HATPase_dom"/>
</dbReference>
<dbReference type="InterPro" id="IPR001610">
    <property type="entry name" value="PAC"/>
</dbReference>
<dbReference type="SMART" id="SM00388">
    <property type="entry name" value="HisKA"/>
    <property type="match status" value="1"/>
</dbReference>
<keyword evidence="6" id="KW-0175">Coiled coil</keyword>
<feature type="domain" description="PAS" evidence="9">
    <location>
        <begin position="402"/>
        <end position="444"/>
    </location>
</feature>
<dbReference type="InterPro" id="IPR036890">
    <property type="entry name" value="HATPase_C_sf"/>
</dbReference>
<dbReference type="SUPFAM" id="SSF55785">
    <property type="entry name" value="PYP-like sensor domain (PAS domain)"/>
    <property type="match status" value="5"/>
</dbReference>
<dbReference type="InterPro" id="IPR029016">
    <property type="entry name" value="GAF-like_dom_sf"/>
</dbReference>
<reference evidence="11 12" key="1">
    <citation type="journal article" date="2019" name="Int. J. Syst. Evol. Microbiol.">
        <title>The Global Catalogue of Microorganisms (GCM) 10K type strain sequencing project: providing services to taxonomists for standard genome sequencing and annotation.</title>
        <authorList>
            <consortium name="The Broad Institute Genomics Platform"/>
            <consortium name="The Broad Institute Genome Sequencing Center for Infectious Disease"/>
            <person name="Wu L."/>
            <person name="Ma J."/>
        </authorList>
    </citation>
    <scope>NUCLEOTIDE SEQUENCE [LARGE SCALE GENOMIC DNA]</scope>
    <source>
        <strain evidence="11 12">XZYJ18</strain>
    </source>
</reference>
<dbReference type="SUPFAM" id="SSF55874">
    <property type="entry name" value="ATPase domain of HSP90 chaperone/DNA topoisomerase II/histidine kinase"/>
    <property type="match status" value="1"/>
</dbReference>
<dbReference type="InterPro" id="IPR003661">
    <property type="entry name" value="HisK_dim/P_dom"/>
</dbReference>
<evidence type="ECO:0000256" key="6">
    <source>
        <dbReference type="SAM" id="Coils"/>
    </source>
</evidence>
<dbReference type="PANTHER" id="PTHR43304:SF1">
    <property type="entry name" value="PAC DOMAIN-CONTAINING PROTEIN"/>
    <property type="match status" value="1"/>
</dbReference>
<proteinExistence type="predicted"/>
<dbReference type="NCBIfam" id="TIGR00229">
    <property type="entry name" value="sensory_box"/>
    <property type="match status" value="5"/>
</dbReference>
<dbReference type="InterPro" id="IPR035965">
    <property type="entry name" value="PAS-like_dom_sf"/>
</dbReference>
<evidence type="ECO:0000256" key="2">
    <source>
        <dbReference type="ARBA" id="ARBA00012438"/>
    </source>
</evidence>
<evidence type="ECO:0000256" key="4">
    <source>
        <dbReference type="ARBA" id="ARBA00022679"/>
    </source>
</evidence>
<dbReference type="InterPro" id="IPR000700">
    <property type="entry name" value="PAS-assoc_C"/>
</dbReference>
<name>A0ABD5Q247_9EURY</name>
<dbReference type="EC" id="2.7.13.3" evidence="2"/>
<dbReference type="GeneID" id="73044575"/>
<dbReference type="RefSeq" id="WP_254269548.1">
    <property type="nucleotide sequence ID" value="NZ_CP100400.1"/>
</dbReference>
<dbReference type="SUPFAM" id="SSF47384">
    <property type="entry name" value="Homodimeric domain of signal transducing histidine kinase"/>
    <property type="match status" value="1"/>
</dbReference>
<dbReference type="Pfam" id="PF13185">
    <property type="entry name" value="GAF_2"/>
    <property type="match status" value="1"/>
</dbReference>
<keyword evidence="3" id="KW-0597">Phosphoprotein</keyword>
<dbReference type="GO" id="GO:0004673">
    <property type="term" value="F:protein histidine kinase activity"/>
    <property type="evidence" value="ECO:0007669"/>
    <property type="project" value="UniProtKB-EC"/>
</dbReference>
<organism evidence="11 12">
    <name type="scientific">Halorussus aquaticus</name>
    <dbReference type="NCBI Taxonomy" id="2953748"/>
    <lineage>
        <taxon>Archaea</taxon>
        <taxon>Methanobacteriati</taxon>
        <taxon>Methanobacteriota</taxon>
        <taxon>Stenosarchaea group</taxon>
        <taxon>Halobacteria</taxon>
        <taxon>Halobacteriales</taxon>
        <taxon>Haladaptataceae</taxon>
        <taxon>Halorussus</taxon>
    </lineage>
</organism>
<feature type="domain" description="PAS" evidence="9">
    <location>
        <begin position="289"/>
        <end position="359"/>
    </location>
</feature>
<dbReference type="AlphaFoldDB" id="A0ABD5Q247"/>
<feature type="coiled-coil region" evidence="6">
    <location>
        <begin position="788"/>
        <end position="824"/>
    </location>
</feature>
<dbReference type="Pfam" id="PF08448">
    <property type="entry name" value="PAS_4"/>
    <property type="match status" value="3"/>
</dbReference>
<evidence type="ECO:0000259" key="9">
    <source>
        <dbReference type="PROSITE" id="PS50112"/>
    </source>
</evidence>